<dbReference type="RefSeq" id="WP_096920376.1">
    <property type="nucleotide sequence ID" value="NZ_CP029487.1"/>
</dbReference>
<feature type="chain" id="PRO_5020343580" description="Carboxypeptidase regulatory-like domain-containing protein" evidence="2">
    <location>
        <begin position="23"/>
        <end position="222"/>
    </location>
</feature>
<evidence type="ECO:0000256" key="1">
    <source>
        <dbReference type="SAM" id="Phobius"/>
    </source>
</evidence>
<evidence type="ECO:0000313" key="4">
    <source>
        <dbReference type="Proteomes" id="UP000218387"/>
    </source>
</evidence>
<keyword evidence="4" id="KW-1185">Reference proteome</keyword>
<accession>A0A4P9C7I3</accession>
<sequence>MKNLITMLTLCLLLLWPVPAKAQATPESPVGETTVTLTYSAGYRIPTDVPYDPDFRFTLAAQTRYTDSSPFSHGFMELHSAVKRAMTDENGSFVMDNVEQGSHVLRALNTANTEVGRMRLRIDRTNTVDETKVFTLPDGTTAIHVNARIHYLELVLELDGQGGLRIVEARGYQSESPAGETQKDSLVNPPTGVAKAAHASAGAALLLVLLITGQTLLLKKKT</sequence>
<dbReference type="Proteomes" id="UP000218387">
    <property type="component" value="Chromosome"/>
</dbReference>
<dbReference type="AlphaFoldDB" id="A0A4P9C7I3"/>
<keyword evidence="1" id="KW-1133">Transmembrane helix</keyword>
<evidence type="ECO:0008006" key="5">
    <source>
        <dbReference type="Google" id="ProtNLM"/>
    </source>
</evidence>
<evidence type="ECO:0000256" key="2">
    <source>
        <dbReference type="SAM" id="SignalP"/>
    </source>
</evidence>
<dbReference type="KEGG" id="emt:CPZ25_008320"/>
<evidence type="ECO:0000313" key="3">
    <source>
        <dbReference type="EMBL" id="QCT71334.1"/>
    </source>
</evidence>
<proteinExistence type="predicted"/>
<feature type="transmembrane region" description="Helical" evidence="1">
    <location>
        <begin position="196"/>
        <end position="218"/>
    </location>
</feature>
<gene>
    <name evidence="3" type="ORF">CPZ25_008320</name>
</gene>
<keyword evidence="1" id="KW-0812">Transmembrane</keyword>
<protein>
    <recommendedName>
        <fullName evidence="5">Carboxypeptidase regulatory-like domain-containing protein</fullName>
    </recommendedName>
</protein>
<feature type="signal peptide" evidence="2">
    <location>
        <begin position="1"/>
        <end position="22"/>
    </location>
</feature>
<name>A0A4P9C7I3_EUBML</name>
<keyword evidence="2" id="KW-0732">Signal</keyword>
<reference evidence="3 4" key="1">
    <citation type="submission" date="2018-05" db="EMBL/GenBank/DDBJ databases">
        <title>Genome comparison of Eubacterium sp.</title>
        <authorList>
            <person name="Feng Y."/>
            <person name="Sanchez-Andrea I."/>
            <person name="Stams A.J.M."/>
            <person name="De Vos W.M."/>
        </authorList>
    </citation>
    <scope>NUCLEOTIDE SEQUENCE [LARGE SCALE GENOMIC DNA]</scope>
    <source>
        <strain evidence="3 4">YI</strain>
    </source>
</reference>
<organism evidence="3 4">
    <name type="scientific">Eubacterium maltosivorans</name>
    <dbReference type="NCBI Taxonomy" id="2041044"/>
    <lineage>
        <taxon>Bacteria</taxon>
        <taxon>Bacillati</taxon>
        <taxon>Bacillota</taxon>
        <taxon>Clostridia</taxon>
        <taxon>Eubacteriales</taxon>
        <taxon>Eubacteriaceae</taxon>
        <taxon>Eubacterium</taxon>
    </lineage>
</organism>
<dbReference type="EMBL" id="CP029487">
    <property type="protein sequence ID" value="QCT71334.1"/>
    <property type="molecule type" value="Genomic_DNA"/>
</dbReference>
<keyword evidence="1" id="KW-0472">Membrane</keyword>